<accession>A0A6I1FW14</accession>
<feature type="transmembrane region" description="Helical" evidence="1">
    <location>
        <begin position="12"/>
        <end position="31"/>
    </location>
</feature>
<keyword evidence="3" id="KW-1185">Reference proteome</keyword>
<evidence type="ECO:0000313" key="2">
    <source>
        <dbReference type="EMBL" id="KAB7707161.1"/>
    </source>
</evidence>
<keyword evidence="1" id="KW-0812">Transmembrane</keyword>
<proteinExistence type="predicted"/>
<dbReference type="Pfam" id="PF11457">
    <property type="entry name" value="DUF3021"/>
    <property type="match status" value="1"/>
</dbReference>
<dbReference type="EMBL" id="WEIO01000004">
    <property type="protein sequence ID" value="KAB7707161.1"/>
    <property type="molecule type" value="Genomic_DNA"/>
</dbReference>
<keyword evidence="1" id="KW-1133">Transmembrane helix</keyword>
<dbReference type="Proteomes" id="UP000429595">
    <property type="component" value="Unassembled WGS sequence"/>
</dbReference>
<feature type="transmembrane region" description="Helical" evidence="1">
    <location>
        <begin position="100"/>
        <end position="122"/>
    </location>
</feature>
<name>A0A6I1FW14_9BACI</name>
<gene>
    <name evidence="2" type="ORF">F9802_09135</name>
</gene>
<protein>
    <submittedName>
        <fullName evidence="2">DUF3021 family protein</fullName>
    </submittedName>
</protein>
<dbReference type="AlphaFoldDB" id="A0A6I1FW14"/>
<evidence type="ECO:0000313" key="3">
    <source>
        <dbReference type="Proteomes" id="UP000429595"/>
    </source>
</evidence>
<feature type="transmembrane region" description="Helical" evidence="1">
    <location>
        <begin position="73"/>
        <end position="94"/>
    </location>
</feature>
<keyword evidence="1" id="KW-0472">Membrane</keyword>
<comment type="caution">
    <text evidence="2">The sequence shown here is derived from an EMBL/GenBank/DDBJ whole genome shotgun (WGS) entry which is preliminary data.</text>
</comment>
<dbReference type="RefSeq" id="WP_152151143.1">
    <property type="nucleotide sequence ID" value="NZ_WEIO01000004.1"/>
</dbReference>
<feature type="transmembrane region" description="Helical" evidence="1">
    <location>
        <begin position="43"/>
        <end position="61"/>
    </location>
</feature>
<dbReference type="InterPro" id="IPR021560">
    <property type="entry name" value="DUF3021"/>
</dbReference>
<reference evidence="2 3" key="1">
    <citation type="submission" date="2019-10" db="EMBL/GenBank/DDBJ databases">
        <title>Bacillus aerolatum sp. nov., isolated from bioaerosol of sport playgrounds.</title>
        <authorList>
            <person name="Chen P."/>
            <person name="Zhang G."/>
        </authorList>
    </citation>
    <scope>NUCLEOTIDE SEQUENCE [LARGE SCALE GENOMIC DNA]</scope>
    <source>
        <strain evidence="2 3">CX253</strain>
    </source>
</reference>
<sequence length="136" mass="15746">MKTFLFRSLIGIFFGAFVSVVTTNAIVYFGGKEWLDGGMFLKNSLGTIFCGWFFSVTPLYFETRSLRLLQQTALHFATVAVLYFTLSFGIGWIPFEMKSFLSFTALFIVIYAISWICFYLYFKNEAKKLNDDLRHI</sequence>
<evidence type="ECO:0000256" key="1">
    <source>
        <dbReference type="SAM" id="Phobius"/>
    </source>
</evidence>
<organism evidence="2 3">
    <name type="scientific">Bacillus aerolatus</name>
    <dbReference type="NCBI Taxonomy" id="2653354"/>
    <lineage>
        <taxon>Bacteria</taxon>
        <taxon>Bacillati</taxon>
        <taxon>Bacillota</taxon>
        <taxon>Bacilli</taxon>
        <taxon>Bacillales</taxon>
        <taxon>Bacillaceae</taxon>
        <taxon>Bacillus</taxon>
    </lineage>
</organism>